<dbReference type="EMBL" id="CP182909">
    <property type="protein sequence ID" value="XPM64709.1"/>
    <property type="molecule type" value="Genomic_DNA"/>
</dbReference>
<evidence type="ECO:0000313" key="2">
    <source>
        <dbReference type="Proteomes" id="UP000095472"/>
    </source>
</evidence>
<dbReference type="Proteomes" id="UP000095472">
    <property type="component" value="Chromosome"/>
</dbReference>
<keyword evidence="2" id="KW-1185">Reference proteome</keyword>
<organism evidence="1 2">
    <name type="scientific">Desertifilum tharense IPPAS B-1220</name>
    <dbReference type="NCBI Taxonomy" id="1781255"/>
    <lineage>
        <taxon>Bacteria</taxon>
        <taxon>Bacillati</taxon>
        <taxon>Cyanobacteriota</taxon>
        <taxon>Cyanophyceae</taxon>
        <taxon>Desertifilales</taxon>
        <taxon>Desertifilaceae</taxon>
        <taxon>Desertifilum</taxon>
    </lineage>
</organism>
<proteinExistence type="predicted"/>
<reference evidence="1 2" key="1">
    <citation type="journal article" date="2016" name="Genome Announc.">
        <title>Draft Genome Sequence of the Thermotolerant Cyanobacterium Desertifilum sp. IPPAS B-1220.</title>
        <authorList>
            <person name="Mironov K.S."/>
            <person name="Sinetova M.A."/>
            <person name="Bolatkhan K."/>
            <person name="Zayadan B.K."/>
            <person name="Ustinova V.V."/>
            <person name="Kupriyanova E.V."/>
            <person name="Skrypnik A.N."/>
            <person name="Gogoleva N.E."/>
            <person name="Gogolev Y.V."/>
            <person name="Los D.A."/>
        </authorList>
    </citation>
    <scope>NUCLEOTIDE SEQUENCE [LARGE SCALE GENOMIC DNA]</scope>
    <source>
        <strain evidence="1 2">IPPAS B-1220</strain>
    </source>
</reference>
<protein>
    <submittedName>
        <fullName evidence="1">Uncharacterized protein</fullName>
    </submittedName>
</protein>
<evidence type="ECO:0000313" key="1">
    <source>
        <dbReference type="EMBL" id="XPM64709.1"/>
    </source>
</evidence>
<gene>
    <name evidence="1" type="ORF">BH720_001610</name>
</gene>
<accession>A0ACD5GVE7</accession>
<sequence length="75" mass="7994">MRETALTEDVVELMARQLQKLPISTQTLLKLAACVGDPFDLATLTMVSEESEAAAYRSPLGSLTGGINFTPNPGL</sequence>
<name>A0ACD5GVE7_9CYAN</name>